<dbReference type="InterPro" id="IPR002048">
    <property type="entry name" value="EF_hand_dom"/>
</dbReference>
<feature type="domain" description="EF-hand" evidence="10">
    <location>
        <begin position="583"/>
        <end position="618"/>
    </location>
</feature>
<dbReference type="Gene3D" id="2.60.120.380">
    <property type="match status" value="1"/>
</dbReference>
<dbReference type="SUPFAM" id="SSF47473">
    <property type="entry name" value="EF-hand"/>
    <property type="match status" value="1"/>
</dbReference>
<dbReference type="InterPro" id="IPR011992">
    <property type="entry name" value="EF-hand-dom_pair"/>
</dbReference>
<organism evidence="11 12">
    <name type="scientific">Cichlidogyrus casuarinus</name>
    <dbReference type="NCBI Taxonomy" id="1844966"/>
    <lineage>
        <taxon>Eukaryota</taxon>
        <taxon>Metazoa</taxon>
        <taxon>Spiralia</taxon>
        <taxon>Lophotrochozoa</taxon>
        <taxon>Platyhelminthes</taxon>
        <taxon>Monogenea</taxon>
        <taxon>Monopisthocotylea</taxon>
        <taxon>Dactylogyridea</taxon>
        <taxon>Ancyrocephalidae</taxon>
        <taxon>Cichlidogyrus</taxon>
    </lineage>
</organism>
<dbReference type="CDD" id="cd00044">
    <property type="entry name" value="CysPc"/>
    <property type="match status" value="1"/>
</dbReference>
<feature type="domain" description="Calpain catalytic" evidence="9">
    <location>
        <begin position="93"/>
        <end position="390"/>
    </location>
</feature>
<evidence type="ECO:0000313" key="11">
    <source>
        <dbReference type="EMBL" id="KAL3311302.1"/>
    </source>
</evidence>
<dbReference type="SUPFAM" id="SSF54001">
    <property type="entry name" value="Cysteine proteinases"/>
    <property type="match status" value="1"/>
</dbReference>
<dbReference type="Pfam" id="PF00648">
    <property type="entry name" value="Peptidase_C2"/>
    <property type="match status" value="1"/>
</dbReference>
<keyword evidence="2 7" id="KW-0645">Protease</keyword>
<dbReference type="Pfam" id="PF01067">
    <property type="entry name" value="Calpain_III"/>
    <property type="match status" value="1"/>
</dbReference>
<dbReference type="PROSITE" id="PS50222">
    <property type="entry name" value="EF_HAND_2"/>
    <property type="match status" value="1"/>
</dbReference>
<evidence type="ECO:0000256" key="4">
    <source>
        <dbReference type="ARBA" id="ARBA00022807"/>
    </source>
</evidence>
<dbReference type="InterPro" id="IPR022684">
    <property type="entry name" value="Calpain_cysteine_protease"/>
</dbReference>
<dbReference type="Gene3D" id="3.90.70.10">
    <property type="entry name" value="Cysteine proteinases"/>
    <property type="match status" value="1"/>
</dbReference>
<comment type="similarity">
    <text evidence="1">Belongs to the peptidase C2 family.</text>
</comment>
<dbReference type="GO" id="GO:0008234">
    <property type="term" value="F:cysteine-type peptidase activity"/>
    <property type="evidence" value="ECO:0007669"/>
    <property type="project" value="UniProtKB-UniRule"/>
</dbReference>
<dbReference type="PANTHER" id="PTHR10183:SF433">
    <property type="entry name" value="CALPAIN-A-RELATED"/>
    <property type="match status" value="1"/>
</dbReference>
<evidence type="ECO:0000256" key="7">
    <source>
        <dbReference type="PROSITE-ProRule" id="PRU00239"/>
    </source>
</evidence>
<feature type="active site" evidence="6 7">
    <location>
        <position position="149"/>
    </location>
</feature>
<evidence type="ECO:0000259" key="10">
    <source>
        <dbReference type="PROSITE" id="PS50222"/>
    </source>
</evidence>
<dbReference type="PROSITE" id="PS00018">
    <property type="entry name" value="EF_HAND_1"/>
    <property type="match status" value="1"/>
</dbReference>
<dbReference type="InterPro" id="IPR038765">
    <property type="entry name" value="Papain-like_cys_pep_sf"/>
</dbReference>
<dbReference type="InterPro" id="IPR018247">
    <property type="entry name" value="EF_Hand_1_Ca_BS"/>
</dbReference>
<comment type="caution">
    <text evidence="11">The sequence shown here is derived from an EMBL/GenBank/DDBJ whole genome shotgun (WGS) entry which is preliminary data.</text>
</comment>
<dbReference type="InterPro" id="IPR036213">
    <property type="entry name" value="Calpain_III_sf"/>
</dbReference>
<dbReference type="PROSITE" id="PS50203">
    <property type="entry name" value="CALPAIN_CAT"/>
    <property type="match status" value="1"/>
</dbReference>
<dbReference type="InterPro" id="IPR000169">
    <property type="entry name" value="Pept_cys_AS"/>
</dbReference>
<name>A0ABD2PWM0_9PLAT</name>
<dbReference type="PRINTS" id="PR00704">
    <property type="entry name" value="CALPAIN"/>
</dbReference>
<feature type="region of interest" description="Disordered" evidence="8">
    <location>
        <begin position="1"/>
        <end position="21"/>
    </location>
</feature>
<accession>A0ABD2PWM0</accession>
<dbReference type="GO" id="GO:0006508">
    <property type="term" value="P:proteolysis"/>
    <property type="evidence" value="ECO:0007669"/>
    <property type="project" value="UniProtKB-KW"/>
</dbReference>
<evidence type="ECO:0000256" key="8">
    <source>
        <dbReference type="SAM" id="MobiDB-lite"/>
    </source>
</evidence>
<gene>
    <name evidence="11" type="ORF">Ciccas_010117</name>
</gene>
<evidence type="ECO:0000256" key="5">
    <source>
        <dbReference type="ARBA" id="ARBA00022837"/>
    </source>
</evidence>
<keyword evidence="12" id="KW-1185">Reference proteome</keyword>
<dbReference type="PROSITE" id="PS00139">
    <property type="entry name" value="THIOL_PROTEASE_CYS"/>
    <property type="match status" value="1"/>
</dbReference>
<evidence type="ECO:0000256" key="6">
    <source>
        <dbReference type="PIRSR" id="PIRSR622684-1"/>
    </source>
</evidence>
<dbReference type="InterPro" id="IPR022682">
    <property type="entry name" value="Calpain_domain_III"/>
</dbReference>
<dbReference type="PANTHER" id="PTHR10183">
    <property type="entry name" value="CALPAIN"/>
    <property type="match status" value="1"/>
</dbReference>
<evidence type="ECO:0000259" key="9">
    <source>
        <dbReference type="PROSITE" id="PS50203"/>
    </source>
</evidence>
<feature type="non-terminal residue" evidence="11">
    <location>
        <position position="1"/>
    </location>
</feature>
<dbReference type="InterPro" id="IPR001300">
    <property type="entry name" value="Peptidase_C2_calpain_cat"/>
</dbReference>
<dbReference type="Proteomes" id="UP001626550">
    <property type="component" value="Unassembled WGS sequence"/>
</dbReference>
<dbReference type="SUPFAM" id="SSF49758">
    <property type="entry name" value="Calpain large subunit, middle domain (domain III)"/>
    <property type="match status" value="1"/>
</dbReference>
<sequence>IYAPDDSCGRVAHNPDSGSGSGYQFQREVNNQMNQLKFNSRALKTTSKGRLEIDPEAVLKTRKSQCKQQVLVDSMASKKFEIARDQCLRNGRLYEDPDFPANNQSIGPVTGLDLNRIEWKRPKEMYANADYVQDNIDRFDIQQGQLGNCWLMAVISSITNYPKLLDHIMSTDQSMKSKKYAGIFRFRFWQFGKWVEVIIDDRLPVFKGTNNLVFMHSSDAGEFWSPLLEKAYAKLRCGYAKLEGGVQAEAMEDFTGGLCETIDLKNPPPTLLEDMCIYNDTATMMGVSTISQVIEERTTTGLVKGHAYSVTGVNYVTYRGKKQYLVRLRNPWGNSVEWNKAFGDNSSEWKEVSAEDKKRLEITFASDGEFWMTWEDFLKEWTTLEICHLGLASLEEGENIRGKQKLEESIFTGKWTANVTAGGCMNNRDTFSMNPQFKIVVGSADKSSFVTIGLMQKDMRSTNDGKFLSIGFMIFQIPDSETGLLGRQFFATNKYTSMSKFVAAREVSLKVEDARVKAHFDRIQDKKGLINSTQLIEILNNSELKTTRKFTGFTKEMGRSLLALVDDDISGLLNWKEFQSLWEDCQLWKYIYEKIDEDNTGYLEPNEFREAISVAGFSVSNEVFEAIIKRYSAAGTGYTDFDDFVMCLSRLKNSIENMHSQPKTTDCQRLFTEDEFMQYSIYT</sequence>
<feature type="active site" evidence="6 7">
    <location>
        <position position="330"/>
    </location>
</feature>
<keyword evidence="3 7" id="KW-0378">Hydrolase</keyword>
<dbReference type="AlphaFoldDB" id="A0ABD2PWM0"/>
<dbReference type="SMART" id="SM00230">
    <property type="entry name" value="CysPc"/>
    <property type="match status" value="1"/>
</dbReference>
<proteinExistence type="inferred from homology"/>
<dbReference type="EMBL" id="JBJKFK010002304">
    <property type="protein sequence ID" value="KAL3311302.1"/>
    <property type="molecule type" value="Genomic_DNA"/>
</dbReference>
<dbReference type="Gene3D" id="1.10.238.10">
    <property type="entry name" value="EF-hand"/>
    <property type="match status" value="1"/>
</dbReference>
<dbReference type="SMART" id="SM00720">
    <property type="entry name" value="calpain_III"/>
    <property type="match status" value="1"/>
</dbReference>
<dbReference type="FunFam" id="3.90.70.10:FF:000001">
    <property type="entry name" value="Calpain-1 catalytic subunit"/>
    <property type="match status" value="1"/>
</dbReference>
<reference evidence="11 12" key="1">
    <citation type="submission" date="2024-11" db="EMBL/GenBank/DDBJ databases">
        <title>Adaptive evolution of stress response genes in parasites aligns with host niche diversity.</title>
        <authorList>
            <person name="Hahn C."/>
            <person name="Resl P."/>
        </authorList>
    </citation>
    <scope>NUCLEOTIDE SEQUENCE [LARGE SCALE GENOMIC DNA]</scope>
    <source>
        <strain evidence="11">EGGRZ-B1_66</strain>
        <tissue evidence="11">Body</tissue>
    </source>
</reference>
<evidence type="ECO:0000256" key="3">
    <source>
        <dbReference type="ARBA" id="ARBA00022801"/>
    </source>
</evidence>
<dbReference type="InterPro" id="IPR022683">
    <property type="entry name" value="Calpain_III"/>
</dbReference>
<evidence type="ECO:0000256" key="2">
    <source>
        <dbReference type="ARBA" id="ARBA00022670"/>
    </source>
</evidence>
<keyword evidence="5" id="KW-0106">Calcium</keyword>
<evidence type="ECO:0000313" key="12">
    <source>
        <dbReference type="Proteomes" id="UP001626550"/>
    </source>
</evidence>
<evidence type="ECO:0000256" key="1">
    <source>
        <dbReference type="ARBA" id="ARBA00007623"/>
    </source>
</evidence>
<feature type="active site" evidence="6 7">
    <location>
        <position position="306"/>
    </location>
</feature>
<protein>
    <submittedName>
        <fullName evidence="11">Uncharacterized protein</fullName>
    </submittedName>
</protein>
<keyword evidence="4 7" id="KW-0788">Thiol protease</keyword>